<comment type="caution">
    <text evidence="2">The sequence shown here is derived from an EMBL/GenBank/DDBJ whole genome shotgun (WGS) entry which is preliminary data.</text>
</comment>
<evidence type="ECO:0000256" key="1">
    <source>
        <dbReference type="SAM" id="MobiDB-lite"/>
    </source>
</evidence>
<proteinExistence type="predicted"/>
<keyword evidence="3" id="KW-1185">Reference proteome</keyword>
<dbReference type="EMBL" id="AWWV01013226">
    <property type="protein sequence ID" value="OMO62567.1"/>
    <property type="molecule type" value="Genomic_DNA"/>
</dbReference>
<organism evidence="2 3">
    <name type="scientific">Corchorus capsularis</name>
    <name type="common">Jute</name>
    <dbReference type="NCBI Taxonomy" id="210143"/>
    <lineage>
        <taxon>Eukaryota</taxon>
        <taxon>Viridiplantae</taxon>
        <taxon>Streptophyta</taxon>
        <taxon>Embryophyta</taxon>
        <taxon>Tracheophyta</taxon>
        <taxon>Spermatophyta</taxon>
        <taxon>Magnoliopsida</taxon>
        <taxon>eudicotyledons</taxon>
        <taxon>Gunneridae</taxon>
        <taxon>Pentapetalae</taxon>
        <taxon>rosids</taxon>
        <taxon>malvids</taxon>
        <taxon>Malvales</taxon>
        <taxon>Malvaceae</taxon>
        <taxon>Grewioideae</taxon>
        <taxon>Apeibeae</taxon>
        <taxon>Corchorus</taxon>
    </lineage>
</organism>
<evidence type="ECO:0000313" key="2">
    <source>
        <dbReference type="EMBL" id="OMO62567.1"/>
    </source>
</evidence>
<evidence type="ECO:0000313" key="3">
    <source>
        <dbReference type="Proteomes" id="UP000188268"/>
    </source>
</evidence>
<dbReference type="AlphaFoldDB" id="A0A1R3GWZ3"/>
<feature type="region of interest" description="Disordered" evidence="1">
    <location>
        <begin position="64"/>
        <end position="90"/>
    </location>
</feature>
<gene>
    <name evidence="2" type="ORF">CCACVL1_22759</name>
</gene>
<accession>A0A1R3GWZ3</accession>
<dbReference type="OrthoDB" id="10257085at2759"/>
<reference evidence="2 3" key="1">
    <citation type="submission" date="2013-09" db="EMBL/GenBank/DDBJ databases">
        <title>Corchorus capsularis genome sequencing.</title>
        <authorList>
            <person name="Alam M."/>
            <person name="Haque M.S."/>
            <person name="Islam M.S."/>
            <person name="Emdad E.M."/>
            <person name="Islam M.M."/>
            <person name="Ahmed B."/>
            <person name="Halim A."/>
            <person name="Hossen Q.M.M."/>
            <person name="Hossain M.Z."/>
            <person name="Ahmed R."/>
            <person name="Khan M.M."/>
            <person name="Islam R."/>
            <person name="Rashid M.M."/>
            <person name="Khan S.A."/>
            <person name="Rahman M.S."/>
            <person name="Alam M."/>
        </authorList>
    </citation>
    <scope>NUCLEOTIDE SEQUENCE [LARGE SCALE GENOMIC DNA]</scope>
    <source>
        <strain evidence="3">cv. CVL-1</strain>
        <tissue evidence="2">Whole seedling</tissue>
    </source>
</reference>
<dbReference type="Proteomes" id="UP000188268">
    <property type="component" value="Unassembled WGS sequence"/>
</dbReference>
<protein>
    <submittedName>
        <fullName evidence="2">Uncharacterized protein</fullName>
    </submittedName>
</protein>
<sequence>MDSLFISHANKAVPCGETIYISLPCPSQTIGQTPGGLCSGDNPIGMSYMVGYGARYVPSKDSSSGQLITIGGGPPGPNRVQGGVTAHAIT</sequence>
<name>A0A1R3GWZ3_COCAP</name>
<dbReference type="Gramene" id="OMO62567">
    <property type="protein sequence ID" value="OMO62567"/>
    <property type="gene ID" value="CCACVL1_22759"/>
</dbReference>